<reference evidence="3" key="1">
    <citation type="submission" date="2017-02" db="UniProtKB">
        <authorList>
            <consortium name="WormBaseParasite"/>
        </authorList>
    </citation>
    <scope>IDENTIFICATION</scope>
</reference>
<evidence type="ECO:0000313" key="2">
    <source>
        <dbReference type="Proteomes" id="UP000046393"/>
    </source>
</evidence>
<evidence type="ECO:0000313" key="3">
    <source>
        <dbReference type="WBParaSite" id="SMUV_0000848501-mRNA-1"/>
    </source>
</evidence>
<keyword evidence="2" id="KW-1185">Reference proteome</keyword>
<accession>A0A0N5AUF0</accession>
<sequence>MDMKDKPSQCKFLTTKPLKELRVNPSNLLNKKVNPATANQVGAAATTNSAGVSDTESSSPQRICCMVQAAPANTASEASINQQPSAPAQNTASESTVTTTQTEPSHCSFQPLPTNCQLQPKPVSVALQASPVRCEVQSPTIDCEVRSKMVIMTSLNGQPSCSCTSAGSPSCTILSSARPTCTVIESSGAPKVTFSSNTQPEYYNVPTSNSNINFGIPTGQNCSPRYLLCCSKDATSKISNNNSEYSYNNVNTASSIPNADLCCCCKSS</sequence>
<feature type="compositionally biased region" description="Low complexity" evidence="1">
    <location>
        <begin position="91"/>
        <end position="103"/>
    </location>
</feature>
<dbReference type="WBParaSite" id="SMUV_0000848501-mRNA-1">
    <property type="protein sequence ID" value="SMUV_0000848501-mRNA-1"/>
    <property type="gene ID" value="SMUV_0000848501"/>
</dbReference>
<name>A0A0N5AUF0_9BILA</name>
<feature type="region of interest" description="Disordered" evidence="1">
    <location>
        <begin position="75"/>
        <end position="106"/>
    </location>
</feature>
<feature type="compositionally biased region" description="Polar residues" evidence="1">
    <location>
        <begin position="75"/>
        <end position="90"/>
    </location>
</feature>
<dbReference type="Proteomes" id="UP000046393">
    <property type="component" value="Unplaced"/>
</dbReference>
<organism evidence="2 3">
    <name type="scientific">Syphacia muris</name>
    <dbReference type="NCBI Taxonomy" id="451379"/>
    <lineage>
        <taxon>Eukaryota</taxon>
        <taxon>Metazoa</taxon>
        <taxon>Ecdysozoa</taxon>
        <taxon>Nematoda</taxon>
        <taxon>Chromadorea</taxon>
        <taxon>Rhabditida</taxon>
        <taxon>Spirurina</taxon>
        <taxon>Oxyuridomorpha</taxon>
        <taxon>Oxyuroidea</taxon>
        <taxon>Oxyuridae</taxon>
        <taxon>Syphacia</taxon>
    </lineage>
</organism>
<protein>
    <submittedName>
        <fullName evidence="3">Uncharacterized protein</fullName>
    </submittedName>
</protein>
<proteinExistence type="predicted"/>
<dbReference type="AlphaFoldDB" id="A0A0N5AUF0"/>
<evidence type="ECO:0000256" key="1">
    <source>
        <dbReference type="SAM" id="MobiDB-lite"/>
    </source>
</evidence>